<evidence type="ECO:0000256" key="4">
    <source>
        <dbReference type="ARBA" id="ARBA00022840"/>
    </source>
</evidence>
<dbReference type="Proteomes" id="UP000187203">
    <property type="component" value="Unassembled WGS sequence"/>
</dbReference>
<keyword evidence="2" id="KW-0547">Nucleotide-binding</keyword>
<dbReference type="InterPro" id="IPR050905">
    <property type="entry name" value="Plant_NBS-LRR"/>
</dbReference>
<dbReference type="PANTHER" id="PTHR33463">
    <property type="entry name" value="NB-ARC DOMAIN-CONTAINING PROTEIN-RELATED"/>
    <property type="match status" value="1"/>
</dbReference>
<dbReference type="FunFam" id="3.40.50.300:FF:001091">
    <property type="entry name" value="Probable disease resistance protein At1g61300"/>
    <property type="match status" value="1"/>
</dbReference>
<dbReference type="InterPro" id="IPR001611">
    <property type="entry name" value="Leu-rich_rpt"/>
</dbReference>
<dbReference type="SUPFAM" id="SSF52047">
    <property type="entry name" value="RNI-like"/>
    <property type="match status" value="2"/>
</dbReference>
<dbReference type="Pfam" id="PF13855">
    <property type="entry name" value="LRR_8"/>
    <property type="match status" value="1"/>
</dbReference>
<accession>A0A1R3HJD5</accession>
<feature type="domain" description="AAA+ ATPase" evidence="6">
    <location>
        <begin position="175"/>
        <end position="311"/>
    </location>
</feature>
<keyword evidence="8" id="KW-1185">Reference proteome</keyword>
<dbReference type="SUPFAM" id="SSF52540">
    <property type="entry name" value="P-loop containing nucleoside triphosphate hydrolases"/>
    <property type="match status" value="1"/>
</dbReference>
<dbReference type="SMART" id="SM00382">
    <property type="entry name" value="AAA"/>
    <property type="match status" value="1"/>
</dbReference>
<evidence type="ECO:0000313" key="8">
    <source>
        <dbReference type="Proteomes" id="UP000187203"/>
    </source>
</evidence>
<dbReference type="GO" id="GO:0006952">
    <property type="term" value="P:defense response"/>
    <property type="evidence" value="ECO:0007669"/>
    <property type="project" value="UniProtKB-KW"/>
</dbReference>
<dbReference type="Gene3D" id="1.10.8.430">
    <property type="entry name" value="Helical domain of apoptotic protease-activating factors"/>
    <property type="match status" value="1"/>
</dbReference>
<dbReference type="Gene3D" id="3.80.10.10">
    <property type="entry name" value="Ribonuclease Inhibitor"/>
    <property type="match status" value="5"/>
</dbReference>
<dbReference type="Gene3D" id="3.40.50.300">
    <property type="entry name" value="P-loop containing nucleotide triphosphate hydrolases"/>
    <property type="match status" value="1"/>
</dbReference>
<evidence type="ECO:0000313" key="7">
    <source>
        <dbReference type="EMBL" id="OMO70425.1"/>
    </source>
</evidence>
<dbReference type="OrthoDB" id="1898799at2759"/>
<keyword evidence="5" id="KW-0175">Coiled coil</keyword>
<dbReference type="EMBL" id="AWUE01019996">
    <property type="protein sequence ID" value="OMO70425.1"/>
    <property type="molecule type" value="Genomic_DNA"/>
</dbReference>
<evidence type="ECO:0000259" key="6">
    <source>
        <dbReference type="SMART" id="SM00382"/>
    </source>
</evidence>
<keyword evidence="4" id="KW-0067">ATP-binding</keyword>
<protein>
    <submittedName>
        <fullName evidence="7">Disease resistance protein</fullName>
    </submittedName>
</protein>
<gene>
    <name evidence="7" type="ORF">COLO4_28603</name>
</gene>
<evidence type="ECO:0000256" key="5">
    <source>
        <dbReference type="SAM" id="Coils"/>
    </source>
</evidence>
<dbReference type="PRINTS" id="PR00364">
    <property type="entry name" value="DISEASERSIST"/>
</dbReference>
<proteinExistence type="inferred from homology"/>
<evidence type="ECO:0000256" key="1">
    <source>
        <dbReference type="ARBA" id="ARBA00008894"/>
    </source>
</evidence>
<name>A0A1R3HJD5_9ROSI</name>
<dbReference type="InterPro" id="IPR042197">
    <property type="entry name" value="Apaf_helical"/>
</dbReference>
<feature type="coiled-coil region" evidence="5">
    <location>
        <begin position="26"/>
        <end position="74"/>
    </location>
</feature>
<sequence length="1588" mass="180705">MEICISVGAKTSEFAVLPIKNQIDYILKYEGKVEKLRNGVEKIKDARERVHHSVEEAKRKGEEVEQDVEKWLTRVNELLTDQDLEEDSISNKAKNKCFFGLCPNLKIRYQLSKRAEKESTRIVELLNQADKFNSNSVSYRPAPQQIMTTYVKGFEEFESRRHVFNGVLEALKDDSVNIVGVYGMGGVGKTTLARQVGGEAKERMLFDTVVMGLVTPNAEIEAIQQEIGDRLGLEFDAKTVSVRADELRERLKKENKVLVILDDVWARLDLEAVGIPCGGEDAGCKVLLTSRDLNVLSMMESSRNFSVGVLEEEEAWNLFKKMAGERVVESPDLYSTAVEIAKKCAGLPIAIVTVARALRNKSPFQWRDALHQLRTPSPRNFTGIPAQIYSAIELSYNHLEGEELKSTFLLCSLMCADTPVSDLVKYGVGLGLFQDINTIEEAQDRAHSLVHQLKSSCLLIDSFFEDVFSVHDVVRDVALSIAFRDQLGFSLRNEVGPKEWPPMDVLKNCIFMSLSHNQFVKLPEDLECPQLEYFYICNVLPSLKFRDNFFAGMRKLKVLDLTGLHFSLLPSSISLLANVRTLCLDRSKFEDFAIVGELKTVEILSLCECDIEQLPKEIGQLSHLRLLDLSDNPRLILIPPAVFSSLSKLEDLRLVRSFAEWDVEGNASLVELKHLSRLTSLAVHIWNAQIMPTELFSGKLKRYKIFIGENWYWSSERMTSRTLKLNLDSGLHLDQGIKTLLKTTEDLHLNEVKDVKNVLNELDAEGFPQLKYLHVHNSPTIEHIINSVDWAPHTAFPILESLSLGNMLNLEKICHGEIAAESLSRLKIIKVENCDRLSNLFSLSTARKLFQLQEIKVTDCKNIKEIVAEEKEGIIVDNEAMNRIEFSQLRSLTLECLSNFLHFWSREEMPSTAEPGGSQLTMDTRSEERTLFNKQDVFLNLEHLDLYSINVEKIWPKYCFPANSYTVQNLTTFTVEGCGSLKFLMPSSMVQSFVQLKTLHISHCEMMEVVIAEEENVSKVMFPKLESLWLQNLPKLTRFCSESSVKFSSLSELLINDCSCLKMFVSGFPSAGTMVKKEARKNNLEENSQTDIPVLFDEKVVALPVLKQLSIHRMASLEKIWHEKLSQDSFCKLNVFRLGSCDKLLNVVPFSMLERLRRLETLVIGNCNSLEEIFECQGLHAHESSAAKTTEMNAVEAITKLVFPQVRSLQLTNLPKLKGFYTGVHSTEWPSLQRMEVTSCGQVEIFASEYLSLKEHQGKMVQFKIPVQQPLFWVNKLTFPNLEELRLFSNELLKEIWHEQVPAEYFRKLKVLELRGFPKQSAILPSCLLRWLKNLEKLVVGDASFEKIFQYEELNGGTDEEKRSQMFHRLADLTLFKLPELIHLWEEGYQPGSMFQNLRTLRVMECDKLKNLVPPSVSFQNLMTLEVSKCHGFIHLVTPSTAKSLTQLTRMRITDCKMIENIVASVGDEMKDEIVFTQLKYLNLKCLPNLGCFCLGSYSLVFPSLEELIVIQCPNMKIFTKGELTAPKLQNVQVTEDKGEGHTQGSNNTTLQQLFKEQQSEFLPTTIVVHMPLSETLSKLQSKYFTVV</sequence>
<comment type="caution">
    <text evidence="7">The sequence shown here is derived from an EMBL/GenBank/DDBJ whole genome shotgun (WGS) entry which is preliminary data.</text>
</comment>
<evidence type="ECO:0000256" key="2">
    <source>
        <dbReference type="ARBA" id="ARBA00022741"/>
    </source>
</evidence>
<dbReference type="SUPFAM" id="SSF52058">
    <property type="entry name" value="L domain-like"/>
    <property type="match status" value="1"/>
</dbReference>
<dbReference type="InterPro" id="IPR003593">
    <property type="entry name" value="AAA+_ATPase"/>
</dbReference>
<keyword evidence="3" id="KW-0611">Plant defense</keyword>
<dbReference type="Pfam" id="PF00931">
    <property type="entry name" value="NB-ARC"/>
    <property type="match status" value="1"/>
</dbReference>
<dbReference type="InterPro" id="IPR002182">
    <property type="entry name" value="NB-ARC"/>
</dbReference>
<dbReference type="InterPro" id="IPR032675">
    <property type="entry name" value="LRR_dom_sf"/>
</dbReference>
<dbReference type="GO" id="GO:0005524">
    <property type="term" value="F:ATP binding"/>
    <property type="evidence" value="ECO:0007669"/>
    <property type="project" value="UniProtKB-KW"/>
</dbReference>
<dbReference type="Pfam" id="PF23247">
    <property type="entry name" value="LRR_RPS2"/>
    <property type="match status" value="4"/>
</dbReference>
<evidence type="ECO:0000256" key="3">
    <source>
        <dbReference type="ARBA" id="ARBA00022821"/>
    </source>
</evidence>
<dbReference type="PANTHER" id="PTHR33463:SF192">
    <property type="entry name" value="DISEASE RESISTANCE PROTEIN RPS2-LIKE"/>
    <property type="match status" value="1"/>
</dbReference>
<dbReference type="STRING" id="93759.A0A1R3HJD5"/>
<comment type="similarity">
    <text evidence="1">Belongs to the disease resistance NB-LRR family.</text>
</comment>
<dbReference type="InterPro" id="IPR027417">
    <property type="entry name" value="P-loop_NTPase"/>
</dbReference>
<dbReference type="GO" id="GO:0043531">
    <property type="term" value="F:ADP binding"/>
    <property type="evidence" value="ECO:0007669"/>
    <property type="project" value="InterPro"/>
</dbReference>
<organism evidence="7 8">
    <name type="scientific">Corchorus olitorius</name>
    <dbReference type="NCBI Taxonomy" id="93759"/>
    <lineage>
        <taxon>Eukaryota</taxon>
        <taxon>Viridiplantae</taxon>
        <taxon>Streptophyta</taxon>
        <taxon>Embryophyta</taxon>
        <taxon>Tracheophyta</taxon>
        <taxon>Spermatophyta</taxon>
        <taxon>Magnoliopsida</taxon>
        <taxon>eudicotyledons</taxon>
        <taxon>Gunneridae</taxon>
        <taxon>Pentapetalae</taxon>
        <taxon>rosids</taxon>
        <taxon>malvids</taxon>
        <taxon>Malvales</taxon>
        <taxon>Malvaceae</taxon>
        <taxon>Grewioideae</taxon>
        <taxon>Apeibeae</taxon>
        <taxon>Corchorus</taxon>
    </lineage>
</organism>
<reference evidence="8" key="1">
    <citation type="submission" date="2013-09" db="EMBL/GenBank/DDBJ databases">
        <title>Corchorus olitorius genome sequencing.</title>
        <authorList>
            <person name="Alam M."/>
            <person name="Haque M.S."/>
            <person name="Islam M.S."/>
            <person name="Emdad E.M."/>
            <person name="Islam M.M."/>
            <person name="Ahmed B."/>
            <person name="Halim A."/>
            <person name="Hossen Q.M.M."/>
            <person name="Hossain M.Z."/>
            <person name="Ahmed R."/>
            <person name="Khan M.M."/>
            <person name="Islam R."/>
            <person name="Rashid M.M."/>
            <person name="Khan S.A."/>
            <person name="Rahman M.S."/>
            <person name="Alam M."/>
            <person name="Yahiya A.S."/>
            <person name="Khan M.S."/>
            <person name="Azam M.S."/>
            <person name="Haque T."/>
            <person name="Lashkar M.Z.H."/>
            <person name="Akhand A.I."/>
            <person name="Morshed G."/>
            <person name="Roy S."/>
            <person name="Uddin K.S."/>
            <person name="Rabeya T."/>
            <person name="Hossain A.S."/>
            <person name="Chowdhury A."/>
            <person name="Snigdha A.R."/>
            <person name="Mortoza M.S."/>
            <person name="Matin S.A."/>
            <person name="Hoque S.M.E."/>
            <person name="Islam M.K."/>
            <person name="Roy D.K."/>
            <person name="Haider R."/>
            <person name="Moosa M.M."/>
            <person name="Elias S.M."/>
            <person name="Hasan A.M."/>
            <person name="Jahan S."/>
            <person name="Shafiuddin M."/>
            <person name="Mahmood N."/>
            <person name="Shommy N.S."/>
        </authorList>
    </citation>
    <scope>NUCLEOTIDE SEQUENCE [LARGE SCALE GENOMIC DNA]</scope>
    <source>
        <strain evidence="8">cv. O-4</strain>
    </source>
</reference>
<dbReference type="InterPro" id="IPR057135">
    <property type="entry name" value="At4g27190-like_LRR"/>
</dbReference>